<comment type="caution">
    <text evidence="1">The sequence shown here is derived from an EMBL/GenBank/DDBJ whole genome shotgun (WGS) entry which is preliminary data.</text>
</comment>
<evidence type="ECO:0000313" key="1">
    <source>
        <dbReference type="EMBL" id="KKK80836.1"/>
    </source>
</evidence>
<proteinExistence type="predicted"/>
<evidence type="ECO:0008006" key="2">
    <source>
        <dbReference type="Google" id="ProtNLM"/>
    </source>
</evidence>
<reference evidence="1" key="1">
    <citation type="journal article" date="2015" name="Nature">
        <title>Complex archaea that bridge the gap between prokaryotes and eukaryotes.</title>
        <authorList>
            <person name="Spang A."/>
            <person name="Saw J.H."/>
            <person name="Jorgensen S.L."/>
            <person name="Zaremba-Niedzwiedzka K."/>
            <person name="Martijn J."/>
            <person name="Lind A.E."/>
            <person name="van Eijk R."/>
            <person name="Schleper C."/>
            <person name="Guy L."/>
            <person name="Ettema T.J."/>
        </authorList>
    </citation>
    <scope>NUCLEOTIDE SEQUENCE</scope>
</reference>
<feature type="non-terminal residue" evidence="1">
    <location>
        <position position="104"/>
    </location>
</feature>
<dbReference type="EMBL" id="LAZR01053396">
    <property type="protein sequence ID" value="KKK80836.1"/>
    <property type="molecule type" value="Genomic_DNA"/>
</dbReference>
<gene>
    <name evidence="1" type="ORF">LCGC14_2819490</name>
</gene>
<dbReference type="AlphaFoldDB" id="A0A0F9B8M6"/>
<name>A0A0F9B8M6_9ZZZZ</name>
<accession>A0A0F9B8M6</accession>
<protein>
    <recommendedName>
        <fullName evidence="2">DNA methylase N-4/N-6 domain-containing protein</fullName>
    </recommendedName>
</protein>
<organism evidence="1">
    <name type="scientific">marine sediment metagenome</name>
    <dbReference type="NCBI Taxonomy" id="412755"/>
    <lineage>
        <taxon>unclassified sequences</taxon>
        <taxon>metagenomes</taxon>
        <taxon>ecological metagenomes</taxon>
    </lineage>
</organism>
<sequence>MIDLRLGSYLETLDVEVDTTITDPPYGSKTHDGHAARTRTDIRNGRKMPAPLEYDGWSDKDVIEFVNFMAPRTRGWLVAMTSHDLFPTYAAALERNDRYVFAPI</sequence>